<dbReference type="PANTHER" id="PTHR48090:SF7">
    <property type="entry name" value="RFBJ PROTEIN"/>
    <property type="match status" value="1"/>
</dbReference>
<comment type="caution">
    <text evidence="2">The sequence shown here is derived from an EMBL/GenBank/DDBJ whole genome shotgun (WGS) entry which is preliminary data.</text>
</comment>
<reference evidence="2 3" key="1">
    <citation type="journal article" date="2015" name="Nature">
        <title>rRNA introns, odd ribosomes, and small enigmatic genomes across a large radiation of phyla.</title>
        <authorList>
            <person name="Brown C.T."/>
            <person name="Hug L.A."/>
            <person name="Thomas B.C."/>
            <person name="Sharon I."/>
            <person name="Castelle C.J."/>
            <person name="Singh A."/>
            <person name="Wilkins M.J."/>
            <person name="Williams K.H."/>
            <person name="Banfield J.F."/>
        </authorList>
    </citation>
    <scope>NUCLEOTIDE SEQUENCE [LARGE SCALE GENOMIC DNA]</scope>
</reference>
<protein>
    <submittedName>
        <fullName evidence="2">Glycosyl transferase family 2</fullName>
    </submittedName>
</protein>
<proteinExistence type="predicted"/>
<dbReference type="GO" id="GO:0016740">
    <property type="term" value="F:transferase activity"/>
    <property type="evidence" value="ECO:0007669"/>
    <property type="project" value="UniProtKB-KW"/>
</dbReference>
<dbReference type="EMBL" id="LCOY01000011">
    <property type="protein sequence ID" value="KKU88219.1"/>
    <property type="molecule type" value="Genomic_DNA"/>
</dbReference>
<evidence type="ECO:0000313" key="3">
    <source>
        <dbReference type="Proteomes" id="UP000034739"/>
    </source>
</evidence>
<dbReference type="SUPFAM" id="SSF53448">
    <property type="entry name" value="Nucleotide-diphospho-sugar transferases"/>
    <property type="match status" value="1"/>
</dbReference>
<dbReference type="Pfam" id="PF00535">
    <property type="entry name" value="Glycos_transf_2"/>
    <property type="match status" value="1"/>
</dbReference>
<keyword evidence="2" id="KW-0808">Transferase</keyword>
<dbReference type="Gene3D" id="3.90.550.10">
    <property type="entry name" value="Spore Coat Polysaccharide Biosynthesis Protein SpsA, Chain A"/>
    <property type="match status" value="1"/>
</dbReference>
<evidence type="ECO:0000259" key="1">
    <source>
        <dbReference type="Pfam" id="PF00535"/>
    </source>
</evidence>
<dbReference type="InterPro" id="IPR029044">
    <property type="entry name" value="Nucleotide-diphossugar_trans"/>
</dbReference>
<name>A0A0G1U2B4_9BACT</name>
<evidence type="ECO:0000313" key="2">
    <source>
        <dbReference type="EMBL" id="KKU88219.1"/>
    </source>
</evidence>
<dbReference type="CDD" id="cd04179">
    <property type="entry name" value="DPM_DPG-synthase_like"/>
    <property type="match status" value="1"/>
</dbReference>
<feature type="domain" description="Glycosyltransferase 2-like" evidence="1">
    <location>
        <begin position="4"/>
        <end position="111"/>
    </location>
</feature>
<dbReference type="AlphaFoldDB" id="A0A0G1U2B4"/>
<dbReference type="InterPro" id="IPR050256">
    <property type="entry name" value="Glycosyltransferase_2"/>
</dbReference>
<dbReference type="InterPro" id="IPR001173">
    <property type="entry name" value="Glyco_trans_2-like"/>
</dbReference>
<accession>A0A0G1U2B4</accession>
<dbReference type="Proteomes" id="UP000034739">
    <property type="component" value="Unassembled WGS sequence"/>
</dbReference>
<gene>
    <name evidence="2" type="ORF">UY16_C0011G0012</name>
</gene>
<organism evidence="2 3">
    <name type="scientific">Candidatus Gottesmanbacteria bacterium GW2011_GWA2_47_9</name>
    <dbReference type="NCBI Taxonomy" id="1618445"/>
    <lineage>
        <taxon>Bacteria</taxon>
        <taxon>Candidatus Gottesmaniibacteriota</taxon>
    </lineage>
</organism>
<sequence length="230" mass="25909">MKISVIIPVYNNARTVGRVIAAAKAHPSVAEVIVVCDASQDGSEKVLEKLSGIRLIKHAKRQGKGGAVVAGWKAAKHDVILGLDADLAGVTPDHIDQLIRMFETGKWDMVIEAGTRLNPFAWVGGTRIYRKHVVFPYRSLAIAVGYGIEQVINYAHKEKRVHMIYLPDMGHERKYYRHAPHRAAWLYAKEGWELVRTEYRLGFPVTRDRLSSARGFIVGLNFLRGMTKYF</sequence>
<dbReference type="PANTHER" id="PTHR48090">
    <property type="entry name" value="UNDECAPRENYL-PHOSPHATE 4-DEOXY-4-FORMAMIDO-L-ARABINOSE TRANSFERASE-RELATED"/>
    <property type="match status" value="1"/>
</dbReference>